<evidence type="ECO:0000313" key="3">
    <source>
        <dbReference type="WBParaSite" id="TCNE_0001927401-mRNA-1"/>
    </source>
</evidence>
<sequence length="97" mass="10972">MIVSSSENIEQHITALRSSIPHLIKWLVVERGMLCCRARAQNRLFVKPLCDDRIGIANDGDNVHVPLCESNPLSSILFSKEERGRGEEMELERGLLE</sequence>
<evidence type="ECO:0000313" key="1">
    <source>
        <dbReference type="EMBL" id="VDM50591.1"/>
    </source>
</evidence>
<protein>
    <submittedName>
        <fullName evidence="1 3">Uncharacterized protein</fullName>
    </submittedName>
</protein>
<dbReference type="WBParaSite" id="TCNE_0001927401-mRNA-1">
    <property type="protein sequence ID" value="TCNE_0001927401-mRNA-1"/>
    <property type="gene ID" value="TCNE_0001927401"/>
</dbReference>
<gene>
    <name evidence="1" type="ORF">TCNE_LOCUS19270</name>
</gene>
<reference evidence="1 2" key="2">
    <citation type="submission" date="2018-11" db="EMBL/GenBank/DDBJ databases">
        <authorList>
            <consortium name="Pathogen Informatics"/>
        </authorList>
    </citation>
    <scope>NUCLEOTIDE SEQUENCE [LARGE SCALE GENOMIC DNA]</scope>
</reference>
<dbReference type="AlphaFoldDB" id="A0A183VEV0"/>
<dbReference type="Proteomes" id="UP000050794">
    <property type="component" value="Unassembled WGS sequence"/>
</dbReference>
<name>A0A183VEV0_TOXCA</name>
<reference evidence="3" key="1">
    <citation type="submission" date="2016-06" db="UniProtKB">
        <authorList>
            <consortium name="WormBaseParasite"/>
        </authorList>
    </citation>
    <scope>IDENTIFICATION</scope>
</reference>
<proteinExistence type="predicted"/>
<evidence type="ECO:0000313" key="2">
    <source>
        <dbReference type="Proteomes" id="UP000050794"/>
    </source>
</evidence>
<accession>A0A183VEV0</accession>
<dbReference type="EMBL" id="UYWY01026647">
    <property type="protein sequence ID" value="VDM50591.1"/>
    <property type="molecule type" value="Genomic_DNA"/>
</dbReference>
<keyword evidence="2" id="KW-1185">Reference proteome</keyword>
<organism evidence="2 3">
    <name type="scientific">Toxocara canis</name>
    <name type="common">Canine roundworm</name>
    <dbReference type="NCBI Taxonomy" id="6265"/>
    <lineage>
        <taxon>Eukaryota</taxon>
        <taxon>Metazoa</taxon>
        <taxon>Ecdysozoa</taxon>
        <taxon>Nematoda</taxon>
        <taxon>Chromadorea</taxon>
        <taxon>Rhabditida</taxon>
        <taxon>Spirurina</taxon>
        <taxon>Ascaridomorpha</taxon>
        <taxon>Ascaridoidea</taxon>
        <taxon>Toxocaridae</taxon>
        <taxon>Toxocara</taxon>
    </lineage>
</organism>